<dbReference type="EMBL" id="BAWO01000002">
    <property type="protein sequence ID" value="GAJ38232.1"/>
    <property type="molecule type" value="Genomic_DNA"/>
</dbReference>
<keyword evidence="5" id="KW-0133">Cell shape</keyword>
<comment type="similarity">
    <text evidence="2">Belongs to the MreD family.</text>
</comment>
<accession>A0A023DAU1</accession>
<evidence type="ECO:0000256" key="1">
    <source>
        <dbReference type="ARBA" id="ARBA00004651"/>
    </source>
</evidence>
<evidence type="ECO:0000256" key="8">
    <source>
        <dbReference type="SAM" id="Phobius"/>
    </source>
</evidence>
<dbReference type="GO" id="GO:0008360">
    <property type="term" value="P:regulation of cell shape"/>
    <property type="evidence" value="ECO:0007669"/>
    <property type="project" value="UniProtKB-KW"/>
</dbReference>
<evidence type="ECO:0000256" key="5">
    <source>
        <dbReference type="ARBA" id="ARBA00022960"/>
    </source>
</evidence>
<keyword evidence="4 8" id="KW-0812">Transmembrane</keyword>
<evidence type="ECO:0000256" key="3">
    <source>
        <dbReference type="ARBA" id="ARBA00022475"/>
    </source>
</evidence>
<dbReference type="GeneID" id="301193790"/>
<feature type="transmembrane region" description="Helical" evidence="8">
    <location>
        <begin position="140"/>
        <end position="158"/>
    </location>
</feature>
<keyword evidence="6 8" id="KW-1133">Transmembrane helix</keyword>
<keyword evidence="3" id="KW-1003">Cell membrane</keyword>
<dbReference type="OrthoDB" id="1653857at2"/>
<evidence type="ECO:0000256" key="2">
    <source>
        <dbReference type="ARBA" id="ARBA00007776"/>
    </source>
</evidence>
<dbReference type="Proteomes" id="UP000023561">
    <property type="component" value="Unassembled WGS sequence"/>
</dbReference>
<evidence type="ECO:0000256" key="7">
    <source>
        <dbReference type="ARBA" id="ARBA00023136"/>
    </source>
</evidence>
<comment type="caution">
    <text evidence="9">The sequence shown here is derived from an EMBL/GenBank/DDBJ whole genome shotgun (WGS) entry which is preliminary data.</text>
</comment>
<dbReference type="GO" id="GO:0005886">
    <property type="term" value="C:plasma membrane"/>
    <property type="evidence" value="ECO:0007669"/>
    <property type="project" value="UniProtKB-SubCell"/>
</dbReference>
<reference evidence="9 10" key="1">
    <citation type="submission" date="2014-04" db="EMBL/GenBank/DDBJ databases">
        <title>Whole genome shotgun sequence of Geobacillus caldoxylosilyticus NBRC 107762.</title>
        <authorList>
            <person name="Hosoyama A."/>
            <person name="Hosoyama Y."/>
            <person name="Katano-Makiyama Y."/>
            <person name="Tsuchikane K."/>
            <person name="Ohji S."/>
            <person name="Ichikawa N."/>
            <person name="Yamazoe A."/>
            <person name="Fujita N."/>
        </authorList>
    </citation>
    <scope>NUCLEOTIDE SEQUENCE [LARGE SCALE GENOMIC DNA]</scope>
    <source>
        <strain evidence="9 10">NBRC 107762</strain>
    </source>
</reference>
<proteinExistence type="inferred from homology"/>
<dbReference type="Pfam" id="PF04093">
    <property type="entry name" value="MreD"/>
    <property type="match status" value="1"/>
</dbReference>
<gene>
    <name evidence="9" type="primary">mreD</name>
    <name evidence="9" type="ORF">GCA01S_002_00200</name>
</gene>
<dbReference type="RefSeq" id="WP_017435519.1">
    <property type="nucleotide sequence ID" value="NZ_BAWO01000002.1"/>
</dbReference>
<keyword evidence="10" id="KW-1185">Reference proteome</keyword>
<evidence type="ECO:0000256" key="4">
    <source>
        <dbReference type="ARBA" id="ARBA00022692"/>
    </source>
</evidence>
<evidence type="ECO:0000256" key="6">
    <source>
        <dbReference type="ARBA" id="ARBA00022989"/>
    </source>
</evidence>
<dbReference type="InterPro" id="IPR007227">
    <property type="entry name" value="Cell_shape_determining_MreD"/>
</dbReference>
<keyword evidence="7 8" id="KW-0472">Membrane</keyword>
<sequence length="172" mass="20504">MKKWMLPFLAILCFVVESIFVDLWPKNDLYIDYFFVPRFFLVFLVFTAVYIGKMRAMIYGFIFGLLYDCVYTELLGVYAFAFTLIAYLAAKAMKVLYQHWFIACLLALFFITVLEFYVYGIQLLIGRTDMPWQTFCSHRLWPTLLLNSAFLLVFSYPLKQRLVKIKRLEQEH</sequence>
<feature type="transmembrane region" description="Helical" evidence="8">
    <location>
        <begin position="58"/>
        <end position="88"/>
    </location>
</feature>
<name>A0A023DAU1_9BACL</name>
<dbReference type="NCBIfam" id="TIGR03426">
    <property type="entry name" value="shape_MreD"/>
    <property type="match status" value="1"/>
</dbReference>
<dbReference type="AlphaFoldDB" id="A0A023DAU1"/>
<evidence type="ECO:0000313" key="9">
    <source>
        <dbReference type="EMBL" id="GAJ38232.1"/>
    </source>
</evidence>
<protein>
    <submittedName>
        <fullName evidence="9">Rod shape-determining protein MreD</fullName>
    </submittedName>
</protein>
<feature type="transmembrane region" description="Helical" evidence="8">
    <location>
        <begin position="34"/>
        <end position="51"/>
    </location>
</feature>
<feature type="transmembrane region" description="Helical" evidence="8">
    <location>
        <begin position="100"/>
        <end position="119"/>
    </location>
</feature>
<organism evidence="9 10">
    <name type="scientific">Parageobacillus caldoxylosilyticus NBRC 107762</name>
    <dbReference type="NCBI Taxonomy" id="1220594"/>
    <lineage>
        <taxon>Bacteria</taxon>
        <taxon>Bacillati</taxon>
        <taxon>Bacillota</taxon>
        <taxon>Bacilli</taxon>
        <taxon>Bacillales</taxon>
        <taxon>Anoxybacillaceae</taxon>
        <taxon>Saccharococcus</taxon>
    </lineage>
</organism>
<evidence type="ECO:0000313" key="10">
    <source>
        <dbReference type="Proteomes" id="UP000023561"/>
    </source>
</evidence>
<comment type="subcellular location">
    <subcellularLocation>
        <location evidence="1">Cell membrane</location>
        <topology evidence="1">Multi-pass membrane protein</topology>
    </subcellularLocation>
</comment>